<dbReference type="OMA" id="CKINKNR"/>
<dbReference type="VEuPathDB" id="FungiDB:AMAG_17946"/>
<feature type="chain" id="PRO_5005547813" evidence="1">
    <location>
        <begin position="28"/>
        <end position="505"/>
    </location>
</feature>
<name>A0A0L0S262_ALLM3</name>
<dbReference type="eggNOG" id="ENOG502SRIY">
    <property type="taxonomic scope" value="Eukaryota"/>
</dbReference>
<reference evidence="2 3" key="1">
    <citation type="submission" date="2009-11" db="EMBL/GenBank/DDBJ databases">
        <title>Annotation of Allomyces macrogynus ATCC 38327.</title>
        <authorList>
            <consortium name="The Broad Institute Genome Sequencing Platform"/>
            <person name="Russ C."/>
            <person name="Cuomo C."/>
            <person name="Burger G."/>
            <person name="Gray M.W."/>
            <person name="Holland P.W.H."/>
            <person name="King N."/>
            <person name="Lang F.B.F."/>
            <person name="Roger A.J."/>
            <person name="Ruiz-Trillo I."/>
            <person name="Young S.K."/>
            <person name="Zeng Q."/>
            <person name="Gargeya S."/>
            <person name="Fitzgerald M."/>
            <person name="Haas B."/>
            <person name="Abouelleil A."/>
            <person name="Alvarado L."/>
            <person name="Arachchi H.M."/>
            <person name="Berlin A."/>
            <person name="Chapman S.B."/>
            <person name="Gearin G."/>
            <person name="Goldberg J."/>
            <person name="Griggs A."/>
            <person name="Gujja S."/>
            <person name="Hansen M."/>
            <person name="Heiman D."/>
            <person name="Howarth C."/>
            <person name="Larimer J."/>
            <person name="Lui A."/>
            <person name="MacDonald P.J.P."/>
            <person name="McCowen C."/>
            <person name="Montmayeur A."/>
            <person name="Murphy C."/>
            <person name="Neiman D."/>
            <person name="Pearson M."/>
            <person name="Priest M."/>
            <person name="Roberts A."/>
            <person name="Saif S."/>
            <person name="Shea T."/>
            <person name="Sisk P."/>
            <person name="Stolte C."/>
            <person name="Sykes S."/>
            <person name="Wortman J."/>
            <person name="Nusbaum C."/>
            <person name="Birren B."/>
        </authorList>
    </citation>
    <scope>NUCLEOTIDE SEQUENCE [LARGE SCALE GENOMIC DNA]</scope>
    <source>
        <strain evidence="2 3">ATCC 38327</strain>
    </source>
</reference>
<evidence type="ECO:0000313" key="3">
    <source>
        <dbReference type="Proteomes" id="UP000054350"/>
    </source>
</evidence>
<feature type="signal peptide" evidence="1">
    <location>
        <begin position="1"/>
        <end position="27"/>
    </location>
</feature>
<sequence>MRKPPPSTLVVLAPVLLAAALLALATAAPTASHHAHHHDTHLAKRAIAAPLVSSSPVVERGLYLSTVSASQFSFSFQCERDAAFCQRAERTLDAVGRRLSTVLDLAVPVTVNLSLFLPCGETKLDPSSPCSVMNTLGFATPARSFPLYFPASDARVDYPQALLRQLQAQQGLDLAGIDLAPFDIIARFNSLFNWYFPTSSNSTSPAAIAPTQFDMELILQHELLHGLGFGSLNLAPDPISNLMFPVPIVDASQTQFLGWRPSSAFEMHLSRVNTDALAATFPPPNDASIPPLLDPLTASVTALNNSLARTMTVPANLSAVESVLAQAPTVDYAALMYTLATTNDTLVAVAPESSTALYVETGIVPYASGSSLGHVAMRYRNTPEFLMVYALRPNTTLAAQIAATGAPPTGVGPRTMDFLKSLGYRIRKDAPGNEHADITTPQIVQQGVIAINLPSAPLAENNPAPSFPATAGTAKASSAGRLGADLGPVAATFVVAILAVQLVFL</sequence>
<reference evidence="3" key="2">
    <citation type="submission" date="2009-11" db="EMBL/GenBank/DDBJ databases">
        <title>The Genome Sequence of Allomyces macrogynus strain ATCC 38327.</title>
        <authorList>
            <consortium name="The Broad Institute Genome Sequencing Platform"/>
            <person name="Russ C."/>
            <person name="Cuomo C."/>
            <person name="Shea T."/>
            <person name="Young S.K."/>
            <person name="Zeng Q."/>
            <person name="Koehrsen M."/>
            <person name="Haas B."/>
            <person name="Borodovsky M."/>
            <person name="Guigo R."/>
            <person name="Alvarado L."/>
            <person name="Berlin A."/>
            <person name="Borenstein D."/>
            <person name="Chen Z."/>
            <person name="Engels R."/>
            <person name="Freedman E."/>
            <person name="Gellesch M."/>
            <person name="Goldberg J."/>
            <person name="Griggs A."/>
            <person name="Gujja S."/>
            <person name="Heiman D."/>
            <person name="Hepburn T."/>
            <person name="Howarth C."/>
            <person name="Jen D."/>
            <person name="Larson L."/>
            <person name="Lewis B."/>
            <person name="Mehta T."/>
            <person name="Park D."/>
            <person name="Pearson M."/>
            <person name="Roberts A."/>
            <person name="Saif S."/>
            <person name="Shenoy N."/>
            <person name="Sisk P."/>
            <person name="Stolte C."/>
            <person name="Sykes S."/>
            <person name="Walk T."/>
            <person name="White J."/>
            <person name="Yandava C."/>
            <person name="Burger G."/>
            <person name="Gray M.W."/>
            <person name="Holland P.W.H."/>
            <person name="King N."/>
            <person name="Lang F.B.F."/>
            <person name="Roger A.J."/>
            <person name="Ruiz-Trillo I."/>
            <person name="Lander E."/>
            <person name="Nusbaum C."/>
        </authorList>
    </citation>
    <scope>NUCLEOTIDE SEQUENCE [LARGE SCALE GENOMIC DNA]</scope>
    <source>
        <strain evidence="3">ATCC 38327</strain>
    </source>
</reference>
<protein>
    <submittedName>
        <fullName evidence="2">Uncharacterized protein</fullName>
    </submittedName>
</protein>
<keyword evidence="1" id="KW-0732">Signal</keyword>
<evidence type="ECO:0000256" key="1">
    <source>
        <dbReference type="SAM" id="SignalP"/>
    </source>
</evidence>
<keyword evidence="3" id="KW-1185">Reference proteome</keyword>
<dbReference type="AlphaFoldDB" id="A0A0L0S262"/>
<dbReference type="EMBL" id="GG745330">
    <property type="protein sequence ID" value="KNE56643.1"/>
    <property type="molecule type" value="Genomic_DNA"/>
</dbReference>
<organism evidence="2 3">
    <name type="scientific">Allomyces macrogynus (strain ATCC 38327)</name>
    <name type="common">Allomyces javanicus var. macrogynus</name>
    <dbReference type="NCBI Taxonomy" id="578462"/>
    <lineage>
        <taxon>Eukaryota</taxon>
        <taxon>Fungi</taxon>
        <taxon>Fungi incertae sedis</taxon>
        <taxon>Blastocladiomycota</taxon>
        <taxon>Blastocladiomycetes</taxon>
        <taxon>Blastocladiales</taxon>
        <taxon>Blastocladiaceae</taxon>
        <taxon>Allomyces</taxon>
    </lineage>
</organism>
<evidence type="ECO:0000313" key="2">
    <source>
        <dbReference type="EMBL" id="KNE56643.1"/>
    </source>
</evidence>
<dbReference type="Proteomes" id="UP000054350">
    <property type="component" value="Unassembled WGS sequence"/>
</dbReference>
<dbReference type="STRING" id="578462.A0A0L0S262"/>
<proteinExistence type="predicted"/>
<dbReference type="OrthoDB" id="73465at2759"/>
<gene>
    <name evidence="2" type="ORF">AMAG_17946</name>
</gene>
<accession>A0A0L0S262</accession>